<accession>A0A163JB10</accession>
<keyword evidence="8 18" id="KW-1133">Transmembrane helix</keyword>
<evidence type="ECO:0000256" key="2">
    <source>
        <dbReference type="ARBA" id="ARBA00004240"/>
    </source>
</evidence>
<dbReference type="EC" id="2.3.1.23" evidence="15"/>
<evidence type="ECO:0000256" key="12">
    <source>
        <dbReference type="ARBA" id="ARBA00023264"/>
    </source>
</evidence>
<evidence type="ECO:0000256" key="16">
    <source>
        <dbReference type="ARBA" id="ARBA00038923"/>
    </source>
</evidence>
<keyword evidence="20" id="KW-1185">Reference proteome</keyword>
<keyword evidence="7" id="KW-0256">Endoplasmic reticulum</keyword>
<keyword evidence="12" id="KW-1208">Phospholipid metabolism</keyword>
<dbReference type="STRING" id="4829.A0A163JB10"/>
<comment type="pathway">
    <text evidence="14">Phospholipid metabolism.</text>
</comment>
<dbReference type="GO" id="GO:0030258">
    <property type="term" value="P:lipid modification"/>
    <property type="evidence" value="ECO:0007669"/>
    <property type="project" value="TreeGrafter"/>
</dbReference>
<feature type="transmembrane region" description="Helical" evidence="18">
    <location>
        <begin position="445"/>
        <end position="472"/>
    </location>
</feature>
<keyword evidence="11" id="KW-0594">Phospholipid biosynthesis</keyword>
<dbReference type="GO" id="GO:0016020">
    <property type="term" value="C:membrane"/>
    <property type="evidence" value="ECO:0007669"/>
    <property type="project" value="UniProtKB-SubCell"/>
</dbReference>
<dbReference type="Pfam" id="PF03062">
    <property type="entry name" value="MBOAT"/>
    <property type="match status" value="1"/>
</dbReference>
<dbReference type="Proteomes" id="UP000078561">
    <property type="component" value="Unassembled WGS sequence"/>
</dbReference>
<evidence type="ECO:0000256" key="11">
    <source>
        <dbReference type="ARBA" id="ARBA00023209"/>
    </source>
</evidence>
<dbReference type="GO" id="GO:0071617">
    <property type="term" value="F:lysophospholipid acyltransferase activity"/>
    <property type="evidence" value="ECO:0007669"/>
    <property type="project" value="TreeGrafter"/>
</dbReference>
<dbReference type="GO" id="GO:0047184">
    <property type="term" value="F:1-acylglycerophosphocholine O-acyltransferase activity"/>
    <property type="evidence" value="ECO:0007669"/>
    <property type="project" value="UniProtKB-EC"/>
</dbReference>
<comment type="subcellular location">
    <subcellularLocation>
        <location evidence="2">Endoplasmic reticulum</location>
    </subcellularLocation>
    <subcellularLocation>
        <location evidence="1">Membrane</location>
        <topology evidence="1">Multi-pass membrane protein</topology>
    </subcellularLocation>
</comment>
<dbReference type="PANTHER" id="PTHR13906">
    <property type="entry name" value="PORCUPINE"/>
    <property type="match status" value="1"/>
</dbReference>
<evidence type="ECO:0000256" key="1">
    <source>
        <dbReference type="ARBA" id="ARBA00004141"/>
    </source>
</evidence>
<organism evidence="19">
    <name type="scientific">Absidia glauca</name>
    <name type="common">Pin mould</name>
    <dbReference type="NCBI Taxonomy" id="4829"/>
    <lineage>
        <taxon>Eukaryota</taxon>
        <taxon>Fungi</taxon>
        <taxon>Fungi incertae sedis</taxon>
        <taxon>Mucoromycota</taxon>
        <taxon>Mucoromycotina</taxon>
        <taxon>Mucoromycetes</taxon>
        <taxon>Mucorales</taxon>
        <taxon>Cunninghamellaceae</taxon>
        <taxon>Absidia</taxon>
    </lineage>
</organism>
<comment type="pathway">
    <text evidence="3">Lipid metabolism.</text>
</comment>
<evidence type="ECO:0000256" key="13">
    <source>
        <dbReference type="ARBA" id="ARBA00023315"/>
    </source>
</evidence>
<feature type="transmembrane region" description="Helical" evidence="18">
    <location>
        <begin position="492"/>
        <end position="510"/>
    </location>
</feature>
<feature type="transmembrane region" description="Helical" evidence="18">
    <location>
        <begin position="20"/>
        <end position="39"/>
    </location>
</feature>
<protein>
    <recommendedName>
        <fullName evidence="17">Lysophospholipid acyltransferase 5</fullName>
        <ecNumber evidence="15">2.3.1.23</ecNumber>
        <ecNumber evidence="16">2.3.1.n6</ecNumber>
    </recommendedName>
</protein>
<evidence type="ECO:0000256" key="8">
    <source>
        <dbReference type="ARBA" id="ARBA00022989"/>
    </source>
</evidence>
<dbReference type="EC" id="2.3.1.n6" evidence="16"/>
<keyword evidence="4" id="KW-0444">Lipid biosynthesis</keyword>
<keyword evidence="6 18" id="KW-0812">Transmembrane</keyword>
<dbReference type="PANTHER" id="PTHR13906:SF14">
    <property type="entry name" value="LYSOPHOSPHOLIPID ACYLTRANSFERASE 5"/>
    <property type="match status" value="1"/>
</dbReference>
<evidence type="ECO:0000313" key="19">
    <source>
        <dbReference type="EMBL" id="SAL98152.1"/>
    </source>
</evidence>
<evidence type="ECO:0000256" key="17">
    <source>
        <dbReference type="ARBA" id="ARBA00039721"/>
    </source>
</evidence>
<dbReference type="OrthoDB" id="286734at2759"/>
<proteinExistence type="predicted"/>
<dbReference type="InterPro" id="IPR004299">
    <property type="entry name" value="MBOAT_fam"/>
</dbReference>
<dbReference type="OMA" id="NTMEHYI"/>
<evidence type="ECO:0000256" key="10">
    <source>
        <dbReference type="ARBA" id="ARBA00023136"/>
    </source>
</evidence>
<dbReference type="AlphaFoldDB" id="A0A163JB10"/>
<gene>
    <name evidence="19" type="primary">ABSGL_03679.1 scaffold 4609</name>
</gene>
<name>A0A163JB10_ABSGL</name>
<dbReference type="GO" id="GO:0006656">
    <property type="term" value="P:phosphatidylcholine biosynthetic process"/>
    <property type="evidence" value="ECO:0007669"/>
    <property type="project" value="TreeGrafter"/>
</dbReference>
<evidence type="ECO:0000313" key="20">
    <source>
        <dbReference type="Proteomes" id="UP000078561"/>
    </source>
</evidence>
<keyword evidence="9" id="KW-0443">Lipid metabolism</keyword>
<dbReference type="GO" id="GO:0005783">
    <property type="term" value="C:endoplasmic reticulum"/>
    <property type="evidence" value="ECO:0007669"/>
    <property type="project" value="UniProtKB-SubCell"/>
</dbReference>
<feature type="transmembrane region" description="Helical" evidence="18">
    <location>
        <begin position="411"/>
        <end position="433"/>
    </location>
</feature>
<evidence type="ECO:0000256" key="7">
    <source>
        <dbReference type="ARBA" id="ARBA00022824"/>
    </source>
</evidence>
<evidence type="ECO:0000256" key="18">
    <source>
        <dbReference type="SAM" id="Phobius"/>
    </source>
</evidence>
<evidence type="ECO:0000256" key="6">
    <source>
        <dbReference type="ARBA" id="ARBA00022692"/>
    </source>
</evidence>
<keyword evidence="5" id="KW-0808">Transferase</keyword>
<keyword evidence="10 18" id="KW-0472">Membrane</keyword>
<keyword evidence="13" id="KW-0012">Acyltransferase</keyword>
<dbReference type="EMBL" id="LT552047">
    <property type="protein sequence ID" value="SAL98152.1"/>
    <property type="molecule type" value="Genomic_DNA"/>
</dbReference>
<evidence type="ECO:0000256" key="15">
    <source>
        <dbReference type="ARBA" id="ARBA00026120"/>
    </source>
</evidence>
<evidence type="ECO:0000256" key="14">
    <source>
        <dbReference type="ARBA" id="ARBA00025707"/>
    </source>
</evidence>
<evidence type="ECO:0000256" key="3">
    <source>
        <dbReference type="ARBA" id="ARBA00005189"/>
    </source>
</evidence>
<evidence type="ECO:0000256" key="5">
    <source>
        <dbReference type="ARBA" id="ARBA00022679"/>
    </source>
</evidence>
<dbReference type="InParanoid" id="A0A163JB10"/>
<dbReference type="InterPro" id="IPR049941">
    <property type="entry name" value="LPLAT_7/PORCN-like"/>
</dbReference>
<evidence type="ECO:0000256" key="9">
    <source>
        <dbReference type="ARBA" id="ARBA00023098"/>
    </source>
</evidence>
<evidence type="ECO:0000256" key="4">
    <source>
        <dbReference type="ARBA" id="ARBA00022516"/>
    </source>
</evidence>
<sequence length="526" mass="58469">MRHPTAILSDTIGVPESTLRLIITILLAYPVAAGFRALYSNKHQPKDDQTKEDFTRLTASRNRYVLGSGLALAFFFGRWGIAHCLVTLGVSYGLCLAFQQQRTVAVTSVWLFNAAYLLTGYYTKGVDDYDISWTMPQCIICLRLMGFSMDFKDGGESVTRTEKKTTTTTTVTVTTVSMEAEDNNKAKSKVASSSSITATSVKKVAPAARPLSFGANTALSTLPPLSQVAAYCFYPSAFLIGPQFSFSLYHEWLLFHDTQSPVDPVKSKQQVRYVGKCFGWAVFYLAMQQLVGSRFPTSYLLTLEYAALDPLSRLAVFWLSGKFVFTKYLGVWLLTEGATALFGIGYEGLTPEGHHSFAGLANVNPIKYETATSLEHIISSFNINTNFWSKYYVFKRLRWMGSKTGSQTGTLAFLAIWHGFHYGYFMTFLLEFLDVLAEGILRKWVALLSFPASGAWIKNGLAWFLCSSTLYYAGVGFDLLSLSASWTAYSQVYFYGHVGLVALFGSSFLLPSRSKVVVIVNKDKKE</sequence>
<reference evidence="19" key="1">
    <citation type="submission" date="2016-04" db="EMBL/GenBank/DDBJ databases">
        <authorList>
            <person name="Evans L.H."/>
            <person name="Alamgir A."/>
            <person name="Owens N."/>
            <person name="Weber N.D."/>
            <person name="Virtaneva K."/>
            <person name="Barbian K."/>
            <person name="Babar A."/>
            <person name="Rosenke K."/>
        </authorList>
    </citation>
    <scope>NUCLEOTIDE SEQUENCE [LARGE SCALE GENOMIC DNA]</scope>
    <source>
        <strain evidence="19">CBS 101.48</strain>
    </source>
</reference>